<dbReference type="Pfam" id="PF25954">
    <property type="entry name" value="Beta-barrel_RND_2"/>
    <property type="match status" value="1"/>
</dbReference>
<sequence length="355" mass="39262">MRILKICGILLLMSAVAAFAQEQPPAKVRITKVIERSTAENAALIGVLYFDRVSSISTEVAGLVKTVHFREGDRVKKGDVLININTDFLDKDIALEKMRIEQIAVRIRKTRKNLARYKELFKNEAASEIDYDDLNFSCQEQIKEQETLRQGLAKIELRRSKCVIRAPYDGIILEKNVDAGNWVIPGGLLCRIGSADDLFVKVPVPEKLVKFNRKTETVDVLLNASGEKLTGKVEGILPVADAKTKNVFVKIRLGNISDIPAAIAENMSAAVYVATSKRKSLMIIPRDALVRFQGKDFVYTVKEGRAAIVPISIVAYMGTEIGVSDPQITAGMPVVIDGNERLRPDQPVLVTGEEK</sequence>
<keyword evidence="2" id="KW-0732">Signal</keyword>
<dbReference type="GO" id="GO:1990281">
    <property type="term" value="C:efflux pump complex"/>
    <property type="evidence" value="ECO:0007669"/>
    <property type="project" value="TreeGrafter"/>
</dbReference>
<reference evidence="6" key="1">
    <citation type="submission" date="2017-11" db="EMBL/GenBank/DDBJ databases">
        <authorList>
            <person name="Watanabe M."/>
            <person name="Kojima H."/>
        </authorList>
    </citation>
    <scope>NUCLEOTIDE SEQUENCE [LARGE SCALE GENOMIC DNA]</scope>
    <source>
        <strain evidence="6">Tokyo 01</strain>
    </source>
</reference>
<dbReference type="PANTHER" id="PTHR30469">
    <property type="entry name" value="MULTIDRUG RESISTANCE PROTEIN MDTA"/>
    <property type="match status" value="1"/>
</dbReference>
<organism evidence="5 6">
    <name type="scientific">Desulfonema ishimotonii</name>
    <dbReference type="NCBI Taxonomy" id="45657"/>
    <lineage>
        <taxon>Bacteria</taxon>
        <taxon>Pseudomonadati</taxon>
        <taxon>Thermodesulfobacteriota</taxon>
        <taxon>Desulfobacteria</taxon>
        <taxon>Desulfobacterales</taxon>
        <taxon>Desulfococcaceae</taxon>
        <taxon>Desulfonema</taxon>
    </lineage>
</organism>
<dbReference type="GO" id="GO:0015562">
    <property type="term" value="F:efflux transmembrane transporter activity"/>
    <property type="evidence" value="ECO:0007669"/>
    <property type="project" value="TreeGrafter"/>
</dbReference>
<dbReference type="NCBIfam" id="TIGR01730">
    <property type="entry name" value="RND_mfp"/>
    <property type="match status" value="1"/>
</dbReference>
<name>A0A401FUC2_9BACT</name>
<dbReference type="AlphaFoldDB" id="A0A401FUC2"/>
<reference evidence="6" key="2">
    <citation type="submission" date="2019-01" db="EMBL/GenBank/DDBJ databases">
        <title>Genome sequence of Desulfonema ishimotonii strain Tokyo 01.</title>
        <authorList>
            <person name="Fukui M."/>
        </authorList>
    </citation>
    <scope>NUCLEOTIDE SEQUENCE [LARGE SCALE GENOMIC DNA]</scope>
    <source>
        <strain evidence="6">Tokyo 01</strain>
    </source>
</reference>
<dbReference type="Proteomes" id="UP000288096">
    <property type="component" value="Unassembled WGS sequence"/>
</dbReference>
<protein>
    <submittedName>
        <fullName evidence="5">Efflux RND transporter periplasmic adaptor subun it</fullName>
    </submittedName>
</protein>
<evidence type="ECO:0000259" key="4">
    <source>
        <dbReference type="Pfam" id="PF25973"/>
    </source>
</evidence>
<evidence type="ECO:0000256" key="2">
    <source>
        <dbReference type="SAM" id="SignalP"/>
    </source>
</evidence>
<feature type="chain" id="PRO_5019451952" evidence="2">
    <location>
        <begin position="21"/>
        <end position="355"/>
    </location>
</feature>
<dbReference type="RefSeq" id="WP_124327960.1">
    <property type="nucleotide sequence ID" value="NZ_BEXT01000001.1"/>
</dbReference>
<feature type="domain" description="CzcB-like barrel-sandwich hybrid" evidence="4">
    <location>
        <begin position="53"/>
        <end position="183"/>
    </location>
</feature>
<dbReference type="Gene3D" id="2.40.30.170">
    <property type="match status" value="1"/>
</dbReference>
<evidence type="ECO:0000313" key="6">
    <source>
        <dbReference type="Proteomes" id="UP000288096"/>
    </source>
</evidence>
<evidence type="ECO:0000256" key="1">
    <source>
        <dbReference type="ARBA" id="ARBA00009477"/>
    </source>
</evidence>
<accession>A0A401FUC2</accession>
<proteinExistence type="inferred from homology"/>
<dbReference type="InterPro" id="IPR058647">
    <property type="entry name" value="BSH_CzcB-like"/>
</dbReference>
<feature type="signal peptide" evidence="2">
    <location>
        <begin position="1"/>
        <end position="20"/>
    </location>
</feature>
<dbReference type="Gene3D" id="2.40.50.100">
    <property type="match status" value="1"/>
</dbReference>
<dbReference type="InterPro" id="IPR058792">
    <property type="entry name" value="Beta-barrel_RND_2"/>
</dbReference>
<dbReference type="Gene3D" id="1.10.287.470">
    <property type="entry name" value="Helix hairpin bin"/>
    <property type="match status" value="1"/>
</dbReference>
<comment type="caution">
    <text evidence="5">The sequence shown here is derived from an EMBL/GenBank/DDBJ whole genome shotgun (WGS) entry which is preliminary data.</text>
</comment>
<comment type="similarity">
    <text evidence="1">Belongs to the membrane fusion protein (MFP) (TC 8.A.1) family.</text>
</comment>
<gene>
    <name evidence="5" type="ORF">DENIS_1518</name>
</gene>
<dbReference type="SUPFAM" id="SSF111369">
    <property type="entry name" value="HlyD-like secretion proteins"/>
    <property type="match status" value="1"/>
</dbReference>
<dbReference type="EMBL" id="BEXT01000001">
    <property type="protein sequence ID" value="GBC60561.1"/>
    <property type="molecule type" value="Genomic_DNA"/>
</dbReference>
<dbReference type="Pfam" id="PF25973">
    <property type="entry name" value="BSH_CzcB"/>
    <property type="match status" value="1"/>
</dbReference>
<evidence type="ECO:0000259" key="3">
    <source>
        <dbReference type="Pfam" id="PF25954"/>
    </source>
</evidence>
<dbReference type="PANTHER" id="PTHR30469:SF15">
    <property type="entry name" value="HLYD FAMILY OF SECRETION PROTEINS"/>
    <property type="match status" value="1"/>
</dbReference>
<feature type="domain" description="CusB-like beta-barrel" evidence="3">
    <location>
        <begin position="200"/>
        <end position="255"/>
    </location>
</feature>
<evidence type="ECO:0000313" key="5">
    <source>
        <dbReference type="EMBL" id="GBC60561.1"/>
    </source>
</evidence>
<dbReference type="InterPro" id="IPR006143">
    <property type="entry name" value="RND_pump_MFP"/>
</dbReference>
<dbReference type="OrthoDB" id="5318766at2"/>
<dbReference type="Gene3D" id="2.40.420.20">
    <property type="match status" value="1"/>
</dbReference>
<keyword evidence="6" id="KW-1185">Reference proteome</keyword>